<name>A0AAJ0G8D2_9PEZI</name>
<keyword evidence="5" id="KW-1185">Reference proteome</keyword>
<dbReference type="EMBL" id="JAWDJX010000052">
    <property type="protein sequence ID" value="KAK3048168.1"/>
    <property type="molecule type" value="Genomic_DNA"/>
</dbReference>
<dbReference type="AlphaFoldDB" id="A0AAJ0G8D2"/>
<feature type="transmembrane region" description="Helical" evidence="2">
    <location>
        <begin position="200"/>
        <end position="219"/>
    </location>
</feature>
<evidence type="ECO:0000313" key="5">
    <source>
        <dbReference type="Proteomes" id="UP001271007"/>
    </source>
</evidence>
<evidence type="ECO:0000256" key="1">
    <source>
        <dbReference type="ARBA" id="ARBA00004141"/>
    </source>
</evidence>
<gene>
    <name evidence="4" type="ORF">LTR09_010507</name>
</gene>
<keyword evidence="2" id="KW-0812">Transmembrane</keyword>
<dbReference type="GO" id="GO:0000329">
    <property type="term" value="C:fungal-type vacuole membrane"/>
    <property type="evidence" value="ECO:0007669"/>
    <property type="project" value="TreeGrafter"/>
</dbReference>
<dbReference type="InterPro" id="IPR020846">
    <property type="entry name" value="MFS_dom"/>
</dbReference>
<dbReference type="InterPro" id="IPR036259">
    <property type="entry name" value="MFS_trans_sf"/>
</dbReference>
<dbReference type="PANTHER" id="PTHR23520">
    <property type="entry name" value="TRANSPORTER, PUTATIVE (AFU_ORTHOLOGUE AFUA_3G04000)-RELATED"/>
    <property type="match status" value="1"/>
</dbReference>
<organism evidence="4 5">
    <name type="scientific">Extremus antarcticus</name>
    <dbReference type="NCBI Taxonomy" id="702011"/>
    <lineage>
        <taxon>Eukaryota</taxon>
        <taxon>Fungi</taxon>
        <taxon>Dikarya</taxon>
        <taxon>Ascomycota</taxon>
        <taxon>Pezizomycotina</taxon>
        <taxon>Dothideomycetes</taxon>
        <taxon>Dothideomycetidae</taxon>
        <taxon>Mycosphaerellales</taxon>
        <taxon>Extremaceae</taxon>
        <taxon>Extremus</taxon>
    </lineage>
</organism>
<dbReference type="Pfam" id="PF07690">
    <property type="entry name" value="MFS_1"/>
    <property type="match status" value="2"/>
</dbReference>
<evidence type="ECO:0000313" key="4">
    <source>
        <dbReference type="EMBL" id="KAK3048168.1"/>
    </source>
</evidence>
<feature type="transmembrane region" description="Helical" evidence="2">
    <location>
        <begin position="68"/>
        <end position="87"/>
    </location>
</feature>
<feature type="domain" description="Major facilitator superfamily (MFS) profile" evidence="3">
    <location>
        <begin position="273"/>
        <end position="466"/>
    </location>
</feature>
<dbReference type="Gene3D" id="1.20.1250.20">
    <property type="entry name" value="MFS general substrate transporter like domains"/>
    <property type="match status" value="1"/>
</dbReference>
<feature type="transmembrane region" description="Helical" evidence="2">
    <location>
        <begin position="312"/>
        <end position="334"/>
    </location>
</feature>
<dbReference type="SUPFAM" id="SSF103473">
    <property type="entry name" value="MFS general substrate transporter"/>
    <property type="match status" value="1"/>
</dbReference>
<comment type="subcellular location">
    <subcellularLocation>
        <location evidence="1">Membrane</location>
        <topology evidence="1">Multi-pass membrane protein</topology>
    </subcellularLocation>
</comment>
<reference evidence="4" key="1">
    <citation type="submission" date="2023-04" db="EMBL/GenBank/DDBJ databases">
        <title>Black Yeasts Isolated from many extreme environments.</title>
        <authorList>
            <person name="Coleine C."/>
            <person name="Stajich J.E."/>
            <person name="Selbmann L."/>
        </authorList>
    </citation>
    <scope>NUCLEOTIDE SEQUENCE</scope>
    <source>
        <strain evidence="4">CCFEE 5312</strain>
    </source>
</reference>
<feature type="transmembrane region" description="Helical" evidence="2">
    <location>
        <begin position="45"/>
        <end position="62"/>
    </location>
</feature>
<keyword evidence="2" id="KW-0472">Membrane</keyword>
<sequence length="466" mass="50065">MAEETPSKWTPMTLLHRITQELGLNAILSSPLDVKLLCLQRFVRLFAYGGSTLILVTYLSALDVSNKLIGLFMTLTLFGDVVISFFLTLIADQLGRRNVLALGAILMVASGIVFAQATNYYILLAAAILGVITPSGNEIGPFRAVEESAIAHLTTPDKRNHVFAWSALIGTGGAACGLISCGWTVTLLIQKRHWDPLDCYRLIFLAYAALGGVKFLLILCLSKGCEADPPTNIADADETAPLLQETGTVPAPQPSKKKTFTLLPDISPESRPILVQLCFLFAMDSFASGLAPMSWVTYYFHHHFSMPESQLGTLFFSTSILQSISVLLAASIATRIGNVKTMVFTHLPSAICLALIGIPTHLSLAITLVVLRSATQSMDTAPRSAFLSAIVRPGERTAVMGLVNVVKTASQSLGPSITGVLGGREMFWVAFLLAGCLKAAYDVGMLLTFVGHKERKADGSEEGSAR</sequence>
<feature type="transmembrane region" description="Helical" evidence="2">
    <location>
        <begin position="99"/>
        <end position="132"/>
    </location>
</feature>
<feature type="transmembrane region" description="Helical" evidence="2">
    <location>
        <begin position="346"/>
        <end position="371"/>
    </location>
</feature>
<keyword evidence="2" id="KW-1133">Transmembrane helix</keyword>
<dbReference type="InterPro" id="IPR011701">
    <property type="entry name" value="MFS"/>
</dbReference>
<comment type="caution">
    <text evidence="4">The sequence shown here is derived from an EMBL/GenBank/DDBJ whole genome shotgun (WGS) entry which is preliminary data.</text>
</comment>
<dbReference type="PROSITE" id="PS50850">
    <property type="entry name" value="MFS"/>
    <property type="match status" value="1"/>
</dbReference>
<dbReference type="Proteomes" id="UP001271007">
    <property type="component" value="Unassembled WGS sequence"/>
</dbReference>
<dbReference type="GO" id="GO:0022857">
    <property type="term" value="F:transmembrane transporter activity"/>
    <property type="evidence" value="ECO:0007669"/>
    <property type="project" value="InterPro"/>
</dbReference>
<evidence type="ECO:0000259" key="3">
    <source>
        <dbReference type="PROSITE" id="PS50850"/>
    </source>
</evidence>
<dbReference type="PANTHER" id="PTHR23520:SF5">
    <property type="entry name" value="TRANSPORTER, PUTATIVE (AFU_ORTHOLOGUE AFUA_3G04000)-RELATED"/>
    <property type="match status" value="1"/>
</dbReference>
<evidence type="ECO:0000256" key="2">
    <source>
        <dbReference type="SAM" id="Phobius"/>
    </source>
</evidence>
<feature type="transmembrane region" description="Helical" evidence="2">
    <location>
        <begin position="273"/>
        <end position="300"/>
    </location>
</feature>
<protein>
    <recommendedName>
        <fullName evidence="3">Major facilitator superfamily (MFS) profile domain-containing protein</fullName>
    </recommendedName>
</protein>
<proteinExistence type="predicted"/>
<accession>A0AAJ0G8D2</accession>
<feature type="transmembrane region" description="Helical" evidence="2">
    <location>
        <begin position="162"/>
        <end position="188"/>
    </location>
</feature>